<dbReference type="PANTHER" id="PTHR13177">
    <property type="entry name" value="DEATH-ASSOCIATED PROTEIN 1"/>
    <property type="match status" value="1"/>
</dbReference>
<sequence length="104" mass="11296">MADTDAQDLKGGHPPAQKVGGMRVVTKPREEKPASPAKPTEEEVEEFGEDRKEKKGDMIVSGAKTGESDAFPKAAVQSFHEKPMPTHQMGASNKPKIIQQPCKK</sequence>
<dbReference type="PANTHER" id="PTHR13177:SF4">
    <property type="entry name" value="GEO09647P1"/>
    <property type="match status" value="1"/>
</dbReference>
<name>A0A0U2TLK6_9MAXI</name>
<protein>
    <submittedName>
        <fullName evidence="2">Death-associated protein 1</fullName>
    </submittedName>
</protein>
<dbReference type="Pfam" id="PF15228">
    <property type="entry name" value="DAP"/>
    <property type="match status" value="1"/>
</dbReference>
<proteinExistence type="evidence at transcript level"/>
<evidence type="ECO:0000313" key="2">
    <source>
        <dbReference type="EMBL" id="ALS05033.1"/>
    </source>
</evidence>
<reference evidence="2" key="1">
    <citation type="journal article" date="2015" name="Sci. Rep.">
        <title>Spliced leader RNA trans-splicing discovered in copepods.</title>
        <authorList>
            <person name="Yang F."/>
            <person name="Xu D."/>
            <person name="Zhuang Y."/>
            <person name="Yi X."/>
            <person name="Huang Y."/>
            <person name="Chen H."/>
            <person name="Lin S."/>
            <person name="Campbell D.A."/>
            <person name="Sturm N.R."/>
            <person name="Liu G."/>
            <person name="Zhang H."/>
        </authorList>
    </citation>
    <scope>NUCLEOTIDE SEQUENCE</scope>
</reference>
<organism evidence="2">
    <name type="scientific">Centropages dorsispinatus</name>
    <dbReference type="NCBI Taxonomy" id="1239308"/>
    <lineage>
        <taxon>Eukaryota</taxon>
        <taxon>Metazoa</taxon>
        <taxon>Ecdysozoa</taxon>
        <taxon>Arthropoda</taxon>
        <taxon>Crustacea</taxon>
        <taxon>Multicrustacea</taxon>
        <taxon>Hexanauplia</taxon>
        <taxon>Copepoda</taxon>
        <taxon>Calanoida</taxon>
        <taxon>Centropagidae</taxon>
        <taxon>Centropages</taxon>
    </lineage>
</organism>
<feature type="region of interest" description="Disordered" evidence="1">
    <location>
        <begin position="82"/>
        <end position="104"/>
    </location>
</feature>
<evidence type="ECO:0000256" key="1">
    <source>
        <dbReference type="SAM" id="MobiDB-lite"/>
    </source>
</evidence>
<dbReference type="EMBL" id="KT755199">
    <property type="protein sequence ID" value="ALS05033.1"/>
    <property type="molecule type" value="mRNA"/>
</dbReference>
<dbReference type="GO" id="GO:0097190">
    <property type="term" value="P:apoptotic signaling pathway"/>
    <property type="evidence" value="ECO:0007669"/>
    <property type="project" value="TreeGrafter"/>
</dbReference>
<dbReference type="GO" id="GO:0070513">
    <property type="term" value="F:death domain binding"/>
    <property type="evidence" value="ECO:0007669"/>
    <property type="project" value="TreeGrafter"/>
</dbReference>
<dbReference type="GO" id="GO:0010507">
    <property type="term" value="P:negative regulation of autophagy"/>
    <property type="evidence" value="ECO:0007669"/>
    <property type="project" value="TreeGrafter"/>
</dbReference>
<dbReference type="InterPro" id="IPR024130">
    <property type="entry name" value="DAP1/DAPL1"/>
</dbReference>
<dbReference type="AlphaFoldDB" id="A0A0U2TLK6"/>
<dbReference type="GO" id="GO:0034198">
    <property type="term" value="P:cellular response to amino acid starvation"/>
    <property type="evidence" value="ECO:0007669"/>
    <property type="project" value="TreeGrafter"/>
</dbReference>
<feature type="region of interest" description="Disordered" evidence="1">
    <location>
        <begin position="1"/>
        <end position="70"/>
    </location>
</feature>
<accession>A0A0U2TLK6</accession>